<organism evidence="1">
    <name type="scientific">Rhizophora mucronata</name>
    <name type="common">Asiatic mangrove</name>
    <dbReference type="NCBI Taxonomy" id="61149"/>
    <lineage>
        <taxon>Eukaryota</taxon>
        <taxon>Viridiplantae</taxon>
        <taxon>Streptophyta</taxon>
        <taxon>Embryophyta</taxon>
        <taxon>Tracheophyta</taxon>
        <taxon>Spermatophyta</taxon>
        <taxon>Magnoliopsida</taxon>
        <taxon>eudicotyledons</taxon>
        <taxon>Gunneridae</taxon>
        <taxon>Pentapetalae</taxon>
        <taxon>rosids</taxon>
        <taxon>fabids</taxon>
        <taxon>Malpighiales</taxon>
        <taxon>Rhizophoraceae</taxon>
        <taxon>Rhizophora</taxon>
    </lineage>
</organism>
<evidence type="ECO:0000313" key="1">
    <source>
        <dbReference type="EMBL" id="MBX28623.1"/>
    </source>
</evidence>
<reference evidence="1" key="1">
    <citation type="submission" date="2018-02" db="EMBL/GenBank/DDBJ databases">
        <title>Rhizophora mucronata_Transcriptome.</title>
        <authorList>
            <person name="Meera S.P."/>
            <person name="Sreeshan A."/>
            <person name="Augustine A."/>
        </authorList>
    </citation>
    <scope>NUCLEOTIDE SEQUENCE</scope>
    <source>
        <tissue evidence="1">Leaf</tissue>
    </source>
</reference>
<dbReference type="EMBL" id="GGEC01048139">
    <property type="protein sequence ID" value="MBX28623.1"/>
    <property type="molecule type" value="Transcribed_RNA"/>
</dbReference>
<accession>A0A2P2MEJ7</accession>
<sequence>MKRVQICRE</sequence>
<name>A0A2P2MEJ7_RHIMU</name>
<proteinExistence type="predicted"/>
<protein>
    <submittedName>
        <fullName evidence="1">Uncharacterized protein</fullName>
    </submittedName>
</protein>